<name>A0ACC4BUI7_POPAL</name>
<dbReference type="Proteomes" id="UP000309997">
    <property type="component" value="Unassembled WGS sequence"/>
</dbReference>
<proteinExistence type="predicted"/>
<accession>A0ACC4BUI7</accession>
<comment type="caution">
    <text evidence="1">The sequence shown here is derived from an EMBL/GenBank/DDBJ whole genome shotgun (WGS) entry which is preliminary data.</text>
</comment>
<dbReference type="EMBL" id="RCHU02000008">
    <property type="protein sequence ID" value="KAL3581866.1"/>
    <property type="molecule type" value="Genomic_DNA"/>
</dbReference>
<gene>
    <name evidence="1" type="ORF">D5086_016198</name>
</gene>
<keyword evidence="2" id="KW-1185">Reference proteome</keyword>
<protein>
    <submittedName>
        <fullName evidence="1">Uncharacterized protein</fullName>
    </submittedName>
</protein>
<evidence type="ECO:0000313" key="1">
    <source>
        <dbReference type="EMBL" id="KAL3581866.1"/>
    </source>
</evidence>
<organism evidence="1 2">
    <name type="scientific">Populus alba</name>
    <name type="common">White poplar</name>
    <dbReference type="NCBI Taxonomy" id="43335"/>
    <lineage>
        <taxon>Eukaryota</taxon>
        <taxon>Viridiplantae</taxon>
        <taxon>Streptophyta</taxon>
        <taxon>Embryophyta</taxon>
        <taxon>Tracheophyta</taxon>
        <taxon>Spermatophyta</taxon>
        <taxon>Magnoliopsida</taxon>
        <taxon>eudicotyledons</taxon>
        <taxon>Gunneridae</taxon>
        <taxon>Pentapetalae</taxon>
        <taxon>rosids</taxon>
        <taxon>fabids</taxon>
        <taxon>Malpighiales</taxon>
        <taxon>Salicaceae</taxon>
        <taxon>Saliceae</taxon>
        <taxon>Populus</taxon>
    </lineage>
</organism>
<reference evidence="1 2" key="1">
    <citation type="journal article" date="2024" name="Plant Biotechnol. J.">
        <title>Genome and CRISPR/Cas9 system of a widespread forest tree (Populus alba) in the world.</title>
        <authorList>
            <person name="Liu Y.J."/>
            <person name="Jiang P.F."/>
            <person name="Han X.M."/>
            <person name="Li X.Y."/>
            <person name="Wang H.M."/>
            <person name="Wang Y.J."/>
            <person name="Wang X.X."/>
            <person name="Zeng Q.Y."/>
        </authorList>
    </citation>
    <scope>NUCLEOTIDE SEQUENCE [LARGE SCALE GENOMIC DNA]</scope>
    <source>
        <strain evidence="2">cv. PAL-ZL1</strain>
    </source>
</reference>
<evidence type="ECO:0000313" key="2">
    <source>
        <dbReference type="Proteomes" id="UP000309997"/>
    </source>
</evidence>
<sequence>MAEDEKEHQQPSSRPITITLPPRSFTETFLSSCPPGSMGFSPGPMTLLSGFFSDSDDCKSFSQLLSGATASPNFKPTDDKSSAGDFSRPGNLSIVPPSPMFTMPLGLCPVALPDSPGFGLFSPEGFGMMHQQALAQVTAQAAQANSNMHVQKEYSTPAMSSTQFLTSINNSAAQQQQMAGSVTDSRVTLQELSDTPHSDRRSESSSLAVDKPTDDGYNWRKYGQKQVKGSEFPRSYYKCTHPNCPVKKKVERSLDGQVTEIIYKGQHNHEPPQPNKRGKEGINGNSNSQGNFEIATLQSGNVRKTRDMKDQESSQATPEHVSGMSDSEEVSDTETGGQIDEKRRRTTEVRVTEPASSHRTVTESRIVVQTTSEVDLLDDGYRWRKRKLLVLDRAPFSVGEKIGTRILFLVNIIAVHSSTRVGKGYRVWKGTCRVNLIAWVGQVREQIQEPACVPVVEILIDSFGKVLPLLRPPLGKRQSSRKEKKVGIEHVQMVVKEIALLSPPPRSARADEATSSPSLSFGFGLGLFQPEDLFYVRENTFNVDADLSR</sequence>